<dbReference type="OrthoDB" id="3483427at2"/>
<evidence type="ECO:0008006" key="4">
    <source>
        <dbReference type="Google" id="ProtNLM"/>
    </source>
</evidence>
<dbReference type="InterPro" id="IPR027417">
    <property type="entry name" value="P-loop_NTPase"/>
</dbReference>
<dbReference type="eggNOG" id="COG0515">
    <property type="taxonomic scope" value="Bacteria"/>
</dbReference>
<evidence type="ECO:0000313" key="3">
    <source>
        <dbReference type="Proteomes" id="UP000050867"/>
    </source>
</evidence>
<evidence type="ECO:0000313" key="2">
    <source>
        <dbReference type="EMBL" id="KRV51417.1"/>
    </source>
</evidence>
<dbReference type="AlphaFoldDB" id="A0A0T6LZL5"/>
<proteinExistence type="predicted"/>
<reference evidence="2 3" key="1">
    <citation type="submission" date="2015-10" db="EMBL/GenBank/DDBJ databases">
        <title>Draft genome sequence of pyrrolomycin-producing Streptomyces vitaminophilus.</title>
        <authorList>
            <person name="Graham D.E."/>
            <person name="Mahan K.M."/>
            <person name="Klingeman D.M."/>
            <person name="Hettich R.L."/>
            <person name="Parry R.J."/>
        </authorList>
    </citation>
    <scope>NUCLEOTIDE SEQUENCE [LARGE SCALE GENOMIC DNA]</scope>
    <source>
        <strain evidence="2 3">ATCC 31673</strain>
    </source>
</reference>
<accession>A0A0T6LZL5</accession>
<protein>
    <recommendedName>
        <fullName evidence="4">Serine/threonine protein kinase</fullName>
    </recommendedName>
</protein>
<dbReference type="Proteomes" id="UP000050867">
    <property type="component" value="Unassembled WGS sequence"/>
</dbReference>
<feature type="compositionally biased region" description="Low complexity" evidence="1">
    <location>
        <begin position="86"/>
        <end position="102"/>
    </location>
</feature>
<feature type="region of interest" description="Disordered" evidence="1">
    <location>
        <begin position="32"/>
        <end position="104"/>
    </location>
</feature>
<comment type="caution">
    <text evidence="2">The sequence shown here is derived from an EMBL/GenBank/DDBJ whole genome shotgun (WGS) entry which is preliminary data.</text>
</comment>
<dbReference type="NCBIfam" id="NF041121">
    <property type="entry name" value="SAV_2336_NTERM"/>
    <property type="match status" value="1"/>
</dbReference>
<dbReference type="RefSeq" id="WP_051087510.1">
    <property type="nucleotide sequence ID" value="NZ_LLZU01000001.1"/>
</dbReference>
<sequence>MPARLLRVLRESGLDLSSTELLDALWLATRFPQGPASRRAVTADGGDRTAVPSPVPDGRSPTDTAETTGPPGPPPDDGPDRAALHASATEPAAATEGPASGAERASIAVRVPERKALAAELPLARSLRPLKQRRTGNRGRTAAGPLDEEATAAAWADTGVPDVVLRPSPERWLDLALVIDDGVSMLLWQRLCVELRALLQRVGAFRNVRVHGLRTRGPGGPRLSWRPFSGDVARLAPACVADPSGRTLVLVVSDGVGTMWRDGRMRAVLEHWARCGPTAVVHALPRRMWPGSGIAAEPWQVVVRQPAAANHTWQVSDPVLPPELASFDGVPVPVLEPEPAALAAWARLTASRGASAVLPLLAWAETQDPPPVADPTPAGGLADPVLRFRDAASPQAYRLAAHLAAVAPLSVPVMRLVQTAVPWRAETAHLAEVFLGGLMRRGAPPTNTAGADPLHPQLQRFDFDDQVRAVLLDAVPAGELLASTETITEELTALVGRSPDFPAWLAHPGGPDLLPDDGRPFAWVQARLLAHLGMREPAGSAADGDGGDDAPPDESAMGLLATTQQLDAALSSWQSVLVRQAIGPFRVLLKNDSSPRTVTYVAEQPKGQRVLVRVPRTGGLAAEGALRRGLQREAQALGWMRSRYAPTLVSVDLGDRPPWLATDLLATRSGAPAPTLRALHAVPGWRWTPRGFATFGWQLASTLGRCHLGRMVHGTLSPDTVLVAEDRIQLVGWSRVTLAAGGAPDDSWVRSRQAADVRVLVDVLGMSAEAGGLQELPGPVREVLDDSAEHPTARRVAHAFRLVLNDLPVETPTGAAFPAPHRRIAVIDFSDGADLGVTTALLGMLLSEQHGGGVLVVDGALTPNALDHRVRYTHEGPVRAERLDLGPARASLSRHRSGLRVLSYAPRTTNPLADPDFAALIPTIAESHPLLLLDPGGGLQLRHNDAVPASANRALVVVRGDDGRRLDHATLALKWLSEAGHQDLADRAVIAVKEPPTRLDRLRTWPAETRLRQRGHQVLHLPNDRSLGDGELGTDRLAPEALAAYRALAEVLGTL</sequence>
<dbReference type="eggNOG" id="COG0455">
    <property type="taxonomic scope" value="Bacteria"/>
</dbReference>
<dbReference type="EMBL" id="LLZU01000001">
    <property type="protein sequence ID" value="KRV51417.1"/>
    <property type="molecule type" value="Genomic_DNA"/>
</dbReference>
<organism evidence="2 3">
    <name type="scientific">Wenjunlia vitaminophila</name>
    <name type="common">Streptomyces vitaminophilus</name>
    <dbReference type="NCBI Taxonomy" id="76728"/>
    <lineage>
        <taxon>Bacteria</taxon>
        <taxon>Bacillati</taxon>
        <taxon>Actinomycetota</taxon>
        <taxon>Actinomycetes</taxon>
        <taxon>Kitasatosporales</taxon>
        <taxon>Streptomycetaceae</taxon>
        <taxon>Wenjunlia</taxon>
    </lineage>
</organism>
<evidence type="ECO:0000256" key="1">
    <source>
        <dbReference type="SAM" id="MobiDB-lite"/>
    </source>
</evidence>
<dbReference type="InterPro" id="IPR047738">
    <property type="entry name" value="SAV_2336-like_N"/>
</dbReference>
<gene>
    <name evidence="2" type="ORF">AQ490_01270</name>
</gene>
<dbReference type="SUPFAM" id="SSF56112">
    <property type="entry name" value="Protein kinase-like (PK-like)"/>
    <property type="match status" value="1"/>
</dbReference>
<dbReference type="Gene3D" id="3.40.50.300">
    <property type="entry name" value="P-loop containing nucleotide triphosphate hydrolases"/>
    <property type="match status" value="1"/>
</dbReference>
<dbReference type="STRING" id="76728.AQ490_01270"/>
<dbReference type="InterPro" id="IPR011009">
    <property type="entry name" value="Kinase-like_dom_sf"/>
</dbReference>
<keyword evidence="3" id="KW-1185">Reference proteome</keyword>
<name>A0A0T6LZL5_WENVI</name>